<protein>
    <submittedName>
        <fullName evidence="3">Uncharacterized protein</fullName>
    </submittedName>
</protein>
<keyword evidence="4" id="KW-1185">Reference proteome</keyword>
<feature type="region of interest" description="Disordered" evidence="1">
    <location>
        <begin position="80"/>
        <end position="121"/>
    </location>
</feature>
<feature type="chain" id="PRO_5045984889" evidence="2">
    <location>
        <begin position="22"/>
        <end position="260"/>
    </location>
</feature>
<evidence type="ECO:0000256" key="1">
    <source>
        <dbReference type="SAM" id="MobiDB-lite"/>
    </source>
</evidence>
<name>A0ABQ6E321_9GAMM</name>
<feature type="signal peptide" evidence="2">
    <location>
        <begin position="1"/>
        <end position="21"/>
    </location>
</feature>
<sequence length="260" mass="29693">MKFIFKVILMLNIVFSGFSSAYEGGAGEKAISDLDSPIGKDELQLDQENDVTEASKYTEKENTHIGSMAEKNDIKLDVVSDSEQQSKQKKGGNVEVESIKVKDDSQLGPRSVSEEESMQIEDSNEDNIITKNSLQLQRYLAHQTLRTQIEQDISLYELKLKQIRLKKELEKERFVPKPVVKNVTKVGANSKPVAPMNVSKPLPTLNVLSHYTKNEKQLYIVEINGRRLKVPLTKYSPFYVNNDRYELFSQGNSIYIRRFK</sequence>
<evidence type="ECO:0000313" key="4">
    <source>
        <dbReference type="Proteomes" id="UP001157353"/>
    </source>
</evidence>
<dbReference type="Proteomes" id="UP001157353">
    <property type="component" value="Unassembled WGS sequence"/>
</dbReference>
<proteinExistence type="predicted"/>
<evidence type="ECO:0000256" key="2">
    <source>
        <dbReference type="SAM" id="SignalP"/>
    </source>
</evidence>
<dbReference type="RefSeq" id="WP_284204916.1">
    <property type="nucleotide sequence ID" value="NZ_BSPQ01000015.1"/>
</dbReference>
<dbReference type="EMBL" id="BSPQ01000015">
    <property type="protein sequence ID" value="GLS91814.1"/>
    <property type="molecule type" value="Genomic_DNA"/>
</dbReference>
<accession>A0ABQ6E321</accession>
<comment type="caution">
    <text evidence="3">The sequence shown here is derived from an EMBL/GenBank/DDBJ whole genome shotgun (WGS) entry which is preliminary data.</text>
</comment>
<reference evidence="4" key="1">
    <citation type="journal article" date="2019" name="Int. J. Syst. Evol. Microbiol.">
        <title>The Global Catalogue of Microorganisms (GCM) 10K type strain sequencing project: providing services to taxonomists for standard genome sequencing and annotation.</title>
        <authorList>
            <consortium name="The Broad Institute Genomics Platform"/>
            <consortium name="The Broad Institute Genome Sequencing Center for Infectious Disease"/>
            <person name="Wu L."/>
            <person name="Ma J."/>
        </authorList>
    </citation>
    <scope>NUCLEOTIDE SEQUENCE [LARGE SCALE GENOMIC DNA]</scope>
    <source>
        <strain evidence="4">NBRC 103166</strain>
    </source>
</reference>
<evidence type="ECO:0000313" key="3">
    <source>
        <dbReference type="EMBL" id="GLS91814.1"/>
    </source>
</evidence>
<keyword evidence="2" id="KW-0732">Signal</keyword>
<gene>
    <name evidence="3" type="ORF">GCM10007916_28840</name>
</gene>
<organism evidence="3 4">
    <name type="scientific">Psychromonas marina</name>
    <dbReference type="NCBI Taxonomy" id="88364"/>
    <lineage>
        <taxon>Bacteria</taxon>
        <taxon>Pseudomonadati</taxon>
        <taxon>Pseudomonadota</taxon>
        <taxon>Gammaproteobacteria</taxon>
        <taxon>Alteromonadales</taxon>
        <taxon>Psychromonadaceae</taxon>
        <taxon>Psychromonas</taxon>
    </lineage>
</organism>